<organism evidence="1 2">
    <name type="scientific">Tsukamurella phage TIN2</name>
    <dbReference type="NCBI Taxonomy" id="1636545"/>
    <lineage>
        <taxon>Viruses</taxon>
        <taxon>Duplodnaviria</taxon>
        <taxon>Heunggongvirae</taxon>
        <taxon>Uroviricota</taxon>
        <taxon>Caudoviricetes</taxon>
        <taxon>Tinduovirus</taxon>
        <taxon>Tinduovirus TIN2</taxon>
    </lineage>
</organism>
<name>A0A0K0N5V7_9CAUD</name>
<dbReference type="KEGG" id="vg:26631068"/>
<accession>A0A0K0N5V7</accession>
<gene>
    <name evidence="1" type="ORF">TIN2_107</name>
</gene>
<dbReference type="EMBL" id="KR011062">
    <property type="protein sequence ID" value="AKJ71797.1"/>
    <property type="molecule type" value="Genomic_DNA"/>
</dbReference>
<dbReference type="GeneID" id="26631068"/>
<dbReference type="Proteomes" id="UP000203853">
    <property type="component" value="Segment"/>
</dbReference>
<keyword evidence="2" id="KW-1185">Reference proteome</keyword>
<dbReference type="RefSeq" id="YP_009204542.1">
    <property type="nucleotide sequence ID" value="NC_028865.1"/>
</dbReference>
<evidence type="ECO:0000313" key="2">
    <source>
        <dbReference type="Proteomes" id="UP000203853"/>
    </source>
</evidence>
<proteinExistence type="predicted"/>
<evidence type="ECO:0000313" key="1">
    <source>
        <dbReference type="EMBL" id="AKJ71797.1"/>
    </source>
</evidence>
<protein>
    <submittedName>
        <fullName evidence="1">Uncharacterized protein</fullName>
    </submittedName>
</protein>
<sequence length="303" mass="33826">MSEPDLAALIAKRFVQRKDVKAIQTADGGYRPIREPWKMKDLRAHVAGEQTFGHYTCDASGLTKLIVFDCDLDTGYCELYKRGQPLPECCEIGHGSWVQLPSEEQLKEITDDAGYMDAIEVHNSHPRADWLNRKHPGRAWYKYQMRTIVDALTSSIVTHLGLGAAAAYSGNKGVHAYAFFPEPVDAKVARQAALYTLEYAGKLISSNHNFDAVRGKNFFKHTEPDPQFGVQNFTVEIFPKQDTMEGKDLGNLVRLPGGRNNKNPKDPCFFIDQTQAQAILAPHPDPAFLLESGNPYKMPGNES</sequence>
<reference evidence="1 2" key="1">
    <citation type="journal article" date="2015" name="Appl. Environ. Microbiol.">
        <title>Three of a Kind: Genetically Similar Tsukamurella Phages TIN2, TIN3, and TIN4.</title>
        <authorList>
            <person name="Dyson Z.A."/>
            <person name="Tucci J."/>
            <person name="Seviour R.J."/>
            <person name="Petrovski S."/>
        </authorList>
    </citation>
    <scope>NUCLEOTIDE SEQUENCE [LARGE SCALE GENOMIC DNA]</scope>
</reference>
<dbReference type="OrthoDB" id="15672at10239"/>